<dbReference type="SUPFAM" id="SSF51905">
    <property type="entry name" value="FAD/NAD(P)-binding domain"/>
    <property type="match status" value="1"/>
</dbReference>
<dbReference type="Proteomes" id="UP000765507">
    <property type="component" value="Unassembled WGS sequence"/>
</dbReference>
<dbReference type="Gene3D" id="3.90.660.10">
    <property type="match status" value="1"/>
</dbReference>
<evidence type="ECO:0000256" key="1">
    <source>
        <dbReference type="ARBA" id="ARBA00022630"/>
    </source>
</evidence>
<name>A0A8T1T3D3_CHESE</name>
<dbReference type="InterPro" id="IPR040174">
    <property type="entry name" value="RNLS"/>
</dbReference>
<gene>
    <name evidence="5" type="primary">RNLS</name>
    <name evidence="5" type="ORF">G0U57_013766</name>
</gene>
<dbReference type="EMBL" id="JAHGAV010000038">
    <property type="protein sequence ID" value="KAG6935992.1"/>
    <property type="molecule type" value="Genomic_DNA"/>
</dbReference>
<evidence type="ECO:0000256" key="2">
    <source>
        <dbReference type="ARBA" id="ARBA00022827"/>
    </source>
</evidence>
<dbReference type="PANTHER" id="PTHR23357">
    <property type="entry name" value="RENALASE"/>
    <property type="match status" value="1"/>
</dbReference>
<dbReference type="Gene3D" id="3.50.50.60">
    <property type="entry name" value="FAD/NAD(P)-binding domain"/>
    <property type="match status" value="1"/>
</dbReference>
<dbReference type="GO" id="GO:0005576">
    <property type="term" value="C:extracellular region"/>
    <property type="evidence" value="ECO:0007669"/>
    <property type="project" value="TreeGrafter"/>
</dbReference>
<feature type="compositionally biased region" description="Low complexity" evidence="3">
    <location>
        <begin position="17"/>
        <end position="30"/>
    </location>
</feature>
<keyword evidence="6" id="KW-1185">Reference proteome</keyword>
<keyword evidence="1" id="KW-0285">Flavoprotein</keyword>
<proteinExistence type="predicted"/>
<sequence>MARLLPLQASGAGAGSVGQRAGWARSSSGRSPGGGRRRPSAGSRTLSGDSLCGRAGLLVTSPCRPIAAAMARVLIVGAGLSGSLCAALLRRELPQRPLRIVLWDKARGAGGRMATSRSPHNPRCTADLGAQYITLRPAYAQKHQSFYEDLLAHGVLKPLTAPVEGMVMEEDSHNFVTPQGISSIVKHYLTESGADVFYEHHVTQIYLRGGKWEVCKKTGSPEQFDIVVLTIPVPQILQLQGDIVNIIKESQKQQLESVSYSSRYALGLFYEAGTWIDVPWAAQYITNNPCIRFISIDNKKRNIESSEFGPSVVVHTSVPFGIAHLEWDKEKVQPIILDQLENIMPGLPKPTSIKCQKWRYSQVTKAIPSCPGQMTLHIKPLLVCGGDGFTHSNFDGCIDSAICIVEALKTNL</sequence>
<evidence type="ECO:0000313" key="6">
    <source>
        <dbReference type="Proteomes" id="UP000765507"/>
    </source>
</evidence>
<feature type="region of interest" description="Disordered" evidence="3">
    <location>
        <begin position="1"/>
        <end position="47"/>
    </location>
</feature>
<dbReference type="GO" id="GO:0016651">
    <property type="term" value="F:oxidoreductase activity, acting on NAD(P)H"/>
    <property type="evidence" value="ECO:0007669"/>
    <property type="project" value="InterPro"/>
</dbReference>
<comment type="caution">
    <text evidence="5">The sequence shown here is derived from an EMBL/GenBank/DDBJ whole genome shotgun (WGS) entry which is preliminary data.</text>
</comment>
<dbReference type="InterPro" id="IPR036188">
    <property type="entry name" value="FAD/NAD-bd_sf"/>
</dbReference>
<reference evidence="5 6" key="1">
    <citation type="journal article" date="2020" name="G3 (Bethesda)">
        <title>Draft Genome of the Common Snapping Turtle, Chelydra serpentina, a Model for Phenotypic Plasticity in Reptiles.</title>
        <authorList>
            <person name="Das D."/>
            <person name="Singh S.K."/>
            <person name="Bierstedt J."/>
            <person name="Erickson A."/>
            <person name="Galli G.L.J."/>
            <person name="Crossley D.A. 2nd"/>
            <person name="Rhen T."/>
        </authorList>
    </citation>
    <scope>NUCLEOTIDE SEQUENCE [LARGE SCALE GENOMIC DNA]</scope>
    <source>
        <strain evidence="5">KW</strain>
    </source>
</reference>
<dbReference type="InterPro" id="IPR002937">
    <property type="entry name" value="Amino_oxidase"/>
</dbReference>
<evidence type="ECO:0000313" key="5">
    <source>
        <dbReference type="EMBL" id="KAG6935992.1"/>
    </source>
</evidence>
<dbReference type="AlphaFoldDB" id="A0A8T1T3D3"/>
<dbReference type="Pfam" id="PF13450">
    <property type="entry name" value="NAD_binding_8"/>
    <property type="match status" value="1"/>
</dbReference>
<evidence type="ECO:0000259" key="4">
    <source>
        <dbReference type="Pfam" id="PF01593"/>
    </source>
</evidence>
<feature type="domain" description="Amine oxidase" evidence="4">
    <location>
        <begin position="167"/>
        <end position="401"/>
    </location>
</feature>
<dbReference type="OrthoDB" id="2161133at2759"/>
<organism evidence="5 6">
    <name type="scientific">Chelydra serpentina</name>
    <name type="common">Snapping turtle</name>
    <name type="synonym">Testudo serpentina</name>
    <dbReference type="NCBI Taxonomy" id="8475"/>
    <lineage>
        <taxon>Eukaryota</taxon>
        <taxon>Metazoa</taxon>
        <taxon>Chordata</taxon>
        <taxon>Craniata</taxon>
        <taxon>Vertebrata</taxon>
        <taxon>Euteleostomi</taxon>
        <taxon>Archelosauria</taxon>
        <taxon>Testudinata</taxon>
        <taxon>Testudines</taxon>
        <taxon>Cryptodira</taxon>
        <taxon>Durocryptodira</taxon>
        <taxon>Americhelydia</taxon>
        <taxon>Chelydroidea</taxon>
        <taxon>Chelydridae</taxon>
        <taxon>Chelydra</taxon>
    </lineage>
</organism>
<dbReference type="Pfam" id="PF01593">
    <property type="entry name" value="Amino_oxidase"/>
    <property type="match status" value="1"/>
</dbReference>
<accession>A0A8T1T3D3</accession>
<evidence type="ECO:0000256" key="3">
    <source>
        <dbReference type="SAM" id="MobiDB-lite"/>
    </source>
</evidence>
<protein>
    <submittedName>
        <fullName evidence="5">Renalase, FAD dependent amine oxidase</fullName>
    </submittedName>
</protein>
<keyword evidence="2" id="KW-0274">FAD</keyword>
<dbReference type="PANTHER" id="PTHR23357:SF1">
    <property type="entry name" value="RENALASE"/>
    <property type="match status" value="1"/>
</dbReference>